<dbReference type="Proteomes" id="UP000298390">
    <property type="component" value="Unassembled WGS sequence"/>
</dbReference>
<comment type="caution">
    <text evidence="6">The sequence shown here is derived from an EMBL/GenBank/DDBJ whole genome shotgun (WGS) entry which is preliminary data.</text>
</comment>
<evidence type="ECO:0000313" key="7">
    <source>
        <dbReference type="Proteomes" id="UP000298390"/>
    </source>
</evidence>
<dbReference type="PROSITE" id="PS50211">
    <property type="entry name" value="DENN"/>
    <property type="match status" value="1"/>
</dbReference>
<evidence type="ECO:0000313" key="6">
    <source>
        <dbReference type="EMBL" id="TFY61850.1"/>
    </source>
</evidence>
<reference evidence="6 7" key="1">
    <citation type="submission" date="2019-01" db="EMBL/GenBank/DDBJ databases">
        <title>Genome sequencing of the rare red list fungi Fomitopsis rosea.</title>
        <authorList>
            <person name="Buettner E."/>
            <person name="Kellner H."/>
        </authorList>
    </citation>
    <scope>NUCLEOTIDE SEQUENCE [LARGE SCALE GENOMIC DNA]</scope>
    <source>
        <strain evidence="6 7">DSM 105464</strain>
    </source>
</reference>
<proteinExistence type="inferred from homology"/>
<evidence type="ECO:0000256" key="4">
    <source>
        <dbReference type="SAM" id="Phobius"/>
    </source>
</evidence>
<feature type="transmembrane region" description="Helical" evidence="4">
    <location>
        <begin position="417"/>
        <end position="436"/>
    </location>
</feature>
<feature type="compositionally biased region" description="Pro residues" evidence="3">
    <location>
        <begin position="660"/>
        <end position="678"/>
    </location>
</feature>
<dbReference type="EMBL" id="SEKV01000190">
    <property type="protein sequence ID" value="TFY61850.1"/>
    <property type="molecule type" value="Genomic_DNA"/>
</dbReference>
<feature type="transmembrane region" description="Helical" evidence="4">
    <location>
        <begin position="67"/>
        <end position="88"/>
    </location>
</feature>
<evidence type="ECO:0000256" key="3">
    <source>
        <dbReference type="SAM" id="MobiDB-lite"/>
    </source>
</evidence>
<feature type="compositionally biased region" description="Low complexity" evidence="3">
    <location>
        <begin position="276"/>
        <end position="289"/>
    </location>
</feature>
<comment type="similarity">
    <text evidence="2">Belongs to the AVL9 family.</text>
</comment>
<dbReference type="InterPro" id="IPR036259">
    <property type="entry name" value="MFS_trans_sf"/>
</dbReference>
<feature type="compositionally biased region" description="Basic and acidic residues" evidence="3">
    <location>
        <begin position="40"/>
        <end position="56"/>
    </location>
</feature>
<feature type="region of interest" description="Disordered" evidence="3">
    <location>
        <begin position="26"/>
        <end position="56"/>
    </location>
</feature>
<feature type="transmembrane region" description="Helical" evidence="4">
    <location>
        <begin position="228"/>
        <end position="250"/>
    </location>
</feature>
<dbReference type="InterPro" id="IPR018307">
    <property type="entry name" value="ABL9/DENND6_dom"/>
</dbReference>
<feature type="compositionally biased region" description="Polar residues" evidence="3">
    <location>
        <begin position="1270"/>
        <end position="1281"/>
    </location>
</feature>
<feature type="compositionally biased region" description="Polar residues" evidence="3">
    <location>
        <begin position="26"/>
        <end position="39"/>
    </location>
</feature>
<dbReference type="Gene3D" id="1.20.1250.20">
    <property type="entry name" value="MFS general substrate transporter like domains"/>
    <property type="match status" value="1"/>
</dbReference>
<dbReference type="Pfam" id="PF09794">
    <property type="entry name" value="Avl9"/>
    <property type="match status" value="1"/>
</dbReference>
<feature type="transmembrane region" description="Helical" evidence="4">
    <location>
        <begin position="194"/>
        <end position="216"/>
    </location>
</feature>
<evidence type="ECO:0000259" key="5">
    <source>
        <dbReference type="PROSITE" id="PS50211"/>
    </source>
</evidence>
<dbReference type="Pfam" id="PF07690">
    <property type="entry name" value="MFS_1"/>
    <property type="match status" value="1"/>
</dbReference>
<organism evidence="6 7">
    <name type="scientific">Rhodofomes roseus</name>
    <dbReference type="NCBI Taxonomy" id="34475"/>
    <lineage>
        <taxon>Eukaryota</taxon>
        <taxon>Fungi</taxon>
        <taxon>Dikarya</taxon>
        <taxon>Basidiomycota</taxon>
        <taxon>Agaricomycotina</taxon>
        <taxon>Agaricomycetes</taxon>
        <taxon>Polyporales</taxon>
        <taxon>Rhodofomes</taxon>
    </lineage>
</organism>
<feature type="transmembrane region" description="Helical" evidence="4">
    <location>
        <begin position="154"/>
        <end position="174"/>
    </location>
</feature>
<dbReference type="PANTHER" id="PTHR31017:SF1">
    <property type="entry name" value="LATE SECRETORY PATHWAY PROTEIN AVL9 HOMOLOG"/>
    <property type="match status" value="1"/>
</dbReference>
<evidence type="ECO:0000256" key="1">
    <source>
        <dbReference type="ARBA" id="ARBA00004141"/>
    </source>
</evidence>
<feature type="region of interest" description="Disordered" evidence="3">
    <location>
        <begin position="636"/>
        <end position="709"/>
    </location>
</feature>
<gene>
    <name evidence="6" type="ORF">EVJ58_g4254</name>
</gene>
<name>A0A4Y9YIP1_9APHY</name>
<feature type="compositionally biased region" description="Polar residues" evidence="3">
    <location>
        <begin position="689"/>
        <end position="702"/>
    </location>
</feature>
<dbReference type="InterPro" id="IPR051731">
    <property type="entry name" value="DENND11/AVL9_GEFs"/>
</dbReference>
<feature type="transmembrane region" description="Helical" evidence="4">
    <location>
        <begin position="100"/>
        <end position="118"/>
    </location>
</feature>
<keyword evidence="4" id="KW-1133">Transmembrane helix</keyword>
<feature type="transmembrane region" description="Helical" evidence="4">
    <location>
        <begin position="130"/>
        <end position="148"/>
    </location>
</feature>
<dbReference type="InterPro" id="IPR037516">
    <property type="entry name" value="Tripartite_DENN"/>
</dbReference>
<dbReference type="PANTHER" id="PTHR31017">
    <property type="entry name" value="LATE SECRETORY PATHWAY PROTEIN AVL9-RELATED"/>
    <property type="match status" value="1"/>
</dbReference>
<dbReference type="GO" id="GO:0016020">
    <property type="term" value="C:membrane"/>
    <property type="evidence" value="ECO:0007669"/>
    <property type="project" value="UniProtKB-SubCell"/>
</dbReference>
<feature type="transmembrane region" description="Helical" evidence="4">
    <location>
        <begin position="442"/>
        <end position="467"/>
    </location>
</feature>
<dbReference type="GO" id="GO:0005737">
    <property type="term" value="C:cytoplasm"/>
    <property type="evidence" value="ECO:0007669"/>
    <property type="project" value="TreeGrafter"/>
</dbReference>
<keyword evidence="4" id="KW-0472">Membrane</keyword>
<feature type="domain" description="UDENN" evidence="5">
    <location>
        <begin position="721"/>
        <end position="1154"/>
    </location>
</feature>
<feature type="region of interest" description="Disordered" evidence="3">
    <location>
        <begin position="1198"/>
        <end position="1285"/>
    </location>
</feature>
<dbReference type="GO" id="GO:0022857">
    <property type="term" value="F:transmembrane transporter activity"/>
    <property type="evidence" value="ECO:0007669"/>
    <property type="project" value="InterPro"/>
</dbReference>
<dbReference type="InterPro" id="IPR011701">
    <property type="entry name" value="MFS"/>
</dbReference>
<feature type="transmembrane region" description="Helical" evidence="4">
    <location>
        <begin position="342"/>
        <end position="362"/>
    </location>
</feature>
<sequence length="1339" mass="144855">MTRYGLDVLSTVFDLARLRSHHSQVQGNSRPLSLQPFHSHTQEHVHAEHEAASDGSDDFRLPKMRSLVTMLVASMLMQVTFFIVVSSSSEYAEHLGGTPTFSGLVIGIPTVFAGVALIPMMKYDGGGYKLPLHFACACAILGNVLYSLAYAADWLYLILIGRMVSGLAMTFFLYSKRYCTDPRIVGIRRRTTLAGWLVLGQGFGFSVGPFIGGLLYKVGFPNSVFNGYTSPTWILAGIWAVFWAIAAVLYEDVPQVPPGAVIMELRTTSASLEAPQSSQADDAIQDSSATRTTSGYQSRADGMHPKAKGASTVQEAAVLPEAEEANMPTSRPSRFRMTGPQIGVTVTMCWFAMTCFFILGSWEANIPIFTSSDSPMNPFHFGPFAAGNMIALGGVSTFPLLFANLFVARRIQDRHTLAIGTTLGMAGLLTAMGVLATRTVTYGSLFACWFFIALGFNIISTVTLSLLSKQLPGEWNGRLSLAIQYSMFTGRVTGAVWGGAGVKVGMLNFVGMQIGLMASAPSGTPSPFDDSPSSLALNTHFLLQPEPEHDESGASSDIAFSDGDTASQRSIALSSPTHSPRPAAHLGLQEEEEDQVTPSAITPVSYIRQSLSYSKRNTLDTDFSSDVDDDRSFFMRRMDDGESPISSVAPSVLEEREKPSSPPPMPRAPASPPPPTRPPVGVRGRSDTDSVISAGSEGTTYSKKARPESLLPQANQGPLVLGIALVDFDHLVGPKIEFSRGAVCEDEEIAKILPFLALPDGAHLSSEDYSYFHLVPTGPNPSTIFGISCNRQIRAAELLVKEADVTRSTVQKAVVVLASKPVFGLIRDRLGVITRALFAQRDFSDMSILDDFHTSLEHSLRSQMTESGLYMGTSLRELVHTFRQRTLVLLKALMLQKKIMFFGHPVERLCTYQYSLVTLVPGLLQNLDDCGSPPLAARAQSLTRPTSLRTSDHKSMMAYIGLPLDLFGKDAFFQPYLPLQQLDMLKDTQSWLCGSTNTIVTQQKEVELLVNVENGTMEFRDPRVERVAGLTAADRKWMDEIVKDVNETYIDDPTKPAGMHFKGSDDYLRQKFEEYISGALASVKYSAFLAKAGGSGVVITDGQGDPNSSQDFNALWIQEFKKTNAYEVWERVTDPMLFDIVEARERPSVLADVGLRLSEGIQELKLDQQLAPTREAISRTITAGSTNVMKAMEGLRGRWLAPRSGPGTPVTATFSSDGSAGSASTSSSADEVSKAGSSPPSRPPSIRGTSDPARPPVTLERLASPEHGGDTSSPRTASSSGPRAGSLQRLGRLVLHAAAPLLACIDRVVNAQREQLGRIGVVSWAVSASCFAAAPSCEG</sequence>
<feature type="transmembrane region" description="Helical" evidence="4">
    <location>
        <begin position="479"/>
        <end position="500"/>
    </location>
</feature>
<protein>
    <recommendedName>
        <fullName evidence="5">UDENN domain-containing protein</fullName>
    </recommendedName>
</protein>
<comment type="subcellular location">
    <subcellularLocation>
        <location evidence="1">Membrane</location>
        <topology evidence="1">Multi-pass membrane protein</topology>
    </subcellularLocation>
</comment>
<evidence type="ECO:0000256" key="2">
    <source>
        <dbReference type="ARBA" id="ARBA00038178"/>
    </source>
</evidence>
<accession>A0A4Y9YIP1</accession>
<feature type="region of interest" description="Disordered" evidence="3">
    <location>
        <begin position="273"/>
        <end position="307"/>
    </location>
</feature>
<keyword evidence="4" id="KW-0812">Transmembrane</keyword>
<dbReference type="SUPFAM" id="SSF103473">
    <property type="entry name" value="MFS general substrate transporter"/>
    <property type="match status" value="1"/>
</dbReference>
<feature type="transmembrane region" description="Helical" evidence="4">
    <location>
        <begin position="382"/>
        <end position="405"/>
    </location>
</feature>
<feature type="compositionally biased region" description="Low complexity" evidence="3">
    <location>
        <begin position="1211"/>
        <end position="1230"/>
    </location>
</feature>